<dbReference type="EMBL" id="CP002017">
    <property type="protein sequence ID" value="ADG06105.1"/>
    <property type="molecule type" value="Genomic_DNA"/>
</dbReference>
<organism evidence="4 5">
    <name type="scientific">Kyrpidia tusciae (strain DSM 2912 / NBRC 15312 / T2)</name>
    <name type="common">Bacillus tusciae</name>
    <dbReference type="NCBI Taxonomy" id="562970"/>
    <lineage>
        <taxon>Bacteria</taxon>
        <taxon>Bacillati</taxon>
        <taxon>Bacillota</taxon>
        <taxon>Bacilli</taxon>
        <taxon>Bacillales</taxon>
        <taxon>Alicyclobacillaceae</taxon>
        <taxon>Kyrpidia</taxon>
    </lineage>
</organism>
<proteinExistence type="inferred from homology"/>
<feature type="compositionally biased region" description="Basic and acidic residues" evidence="3">
    <location>
        <begin position="199"/>
        <end position="212"/>
    </location>
</feature>
<dbReference type="InterPro" id="IPR007157">
    <property type="entry name" value="PspA_VIPP1"/>
</dbReference>
<gene>
    <name evidence="4" type="ordered locus">Btus_1390</name>
</gene>
<feature type="region of interest" description="Disordered" evidence="3">
    <location>
        <begin position="188"/>
        <end position="218"/>
    </location>
</feature>
<dbReference type="KEGG" id="bts:Btus_1390"/>
<keyword evidence="2" id="KW-0175">Coiled coil</keyword>
<dbReference type="STRING" id="562970.Btus_1390"/>
<dbReference type="AlphaFoldDB" id="D5WY46"/>
<dbReference type="eggNOG" id="COG1842">
    <property type="taxonomic scope" value="Bacteria"/>
</dbReference>
<feature type="coiled-coil region" evidence="2">
    <location>
        <begin position="26"/>
        <end position="81"/>
    </location>
</feature>
<dbReference type="RefSeq" id="WP_013075395.1">
    <property type="nucleotide sequence ID" value="NC_014098.1"/>
</dbReference>
<protein>
    <submittedName>
        <fullName evidence="4">Phage shock protein A, PspA</fullName>
    </submittedName>
</protein>
<name>D5WY46_KYRT2</name>
<evidence type="ECO:0000313" key="5">
    <source>
        <dbReference type="Proteomes" id="UP000002368"/>
    </source>
</evidence>
<dbReference type="OrthoDB" id="9779630at2"/>
<evidence type="ECO:0000313" key="4">
    <source>
        <dbReference type="EMBL" id="ADG06105.1"/>
    </source>
</evidence>
<dbReference type="Proteomes" id="UP000002368">
    <property type="component" value="Chromosome"/>
</dbReference>
<accession>D5WY46</accession>
<evidence type="ECO:0000256" key="1">
    <source>
        <dbReference type="ARBA" id="ARBA00043985"/>
    </source>
</evidence>
<comment type="similarity">
    <text evidence="1">Belongs to the PspA/Vipp/IM30 family.</text>
</comment>
<dbReference type="Pfam" id="PF04012">
    <property type="entry name" value="PspA_IM30"/>
    <property type="match status" value="1"/>
</dbReference>
<dbReference type="PANTHER" id="PTHR31088">
    <property type="entry name" value="MEMBRANE-ASSOCIATED PROTEIN VIPP1, CHLOROPLASTIC"/>
    <property type="match status" value="1"/>
</dbReference>
<keyword evidence="5" id="KW-1185">Reference proteome</keyword>
<sequence length="218" mass="25105">MGVFQRLRDMTAASINEWLDKVENPVALLNQYLRDMEEEIAEAEVTVAKQMAHERKLAEQVKDLERLMAEREAQAEQALREGKEETARQWLADRLHLQQRMTEVQTLHSQARAQSEELAHLLHERKETFYRMRNKRNELAARSFMAQTQKQMSQSGFSGVLGRGNAAQGFQRVEERILQMEIEAGLMRGSAGPGMADPGTERRIDEEMERLRGKLGLK</sequence>
<evidence type="ECO:0000256" key="3">
    <source>
        <dbReference type="SAM" id="MobiDB-lite"/>
    </source>
</evidence>
<dbReference type="PANTHER" id="PTHR31088:SF6">
    <property type="entry name" value="PHAGE SHOCK PROTEIN A"/>
    <property type="match status" value="1"/>
</dbReference>
<reference evidence="4 5" key="1">
    <citation type="journal article" date="2011" name="Stand. Genomic Sci.">
        <title>Complete genome sequence of the thermophilic, hydrogen-oxidizing Bacillus tusciae type strain (T2) and reclassification in the new genus, Kyrpidia gen. nov. as Kyrpidia tusciae comb. nov. and emendation of the family Alicyclobacillaceae da Costa and Rainey, 2010.</title>
        <authorList>
            <person name="Klenk H.P."/>
            <person name="Lapidus A."/>
            <person name="Chertkov O."/>
            <person name="Copeland A."/>
            <person name="Del Rio T.G."/>
            <person name="Nolan M."/>
            <person name="Lucas S."/>
            <person name="Chen F."/>
            <person name="Tice H."/>
            <person name="Cheng J.F."/>
            <person name="Han C."/>
            <person name="Bruce D."/>
            <person name="Goodwin L."/>
            <person name="Pitluck S."/>
            <person name="Pati A."/>
            <person name="Ivanova N."/>
            <person name="Mavromatis K."/>
            <person name="Daum C."/>
            <person name="Chen A."/>
            <person name="Palaniappan K."/>
            <person name="Chang Y.J."/>
            <person name="Land M."/>
            <person name="Hauser L."/>
            <person name="Jeffries C.D."/>
            <person name="Detter J.C."/>
            <person name="Rohde M."/>
            <person name="Abt B."/>
            <person name="Pukall R."/>
            <person name="Goker M."/>
            <person name="Bristow J."/>
            <person name="Markowitz V."/>
            <person name="Hugenholtz P."/>
            <person name="Eisen J.A."/>
        </authorList>
    </citation>
    <scope>NUCLEOTIDE SEQUENCE [LARGE SCALE GENOMIC DNA]</scope>
    <source>
        <strain evidence="4 5">DSM 2912</strain>
    </source>
</reference>
<dbReference type="HOGENOM" id="CLU_056466_4_2_9"/>
<evidence type="ECO:0000256" key="2">
    <source>
        <dbReference type="SAM" id="Coils"/>
    </source>
</evidence>